<dbReference type="KEGG" id="llu:AKJ09_02263"/>
<dbReference type="AlphaFoldDB" id="A0A0K1PR59"/>
<evidence type="ECO:0000256" key="2">
    <source>
        <dbReference type="ARBA" id="ARBA00023125"/>
    </source>
</evidence>
<dbReference type="InterPro" id="IPR036388">
    <property type="entry name" value="WH-like_DNA-bd_sf"/>
</dbReference>
<dbReference type="Gene3D" id="1.10.10.10">
    <property type="entry name" value="Winged helix-like DNA-binding domain superfamily/Winged helix DNA-binding domain"/>
    <property type="match status" value="1"/>
</dbReference>
<reference evidence="6 7" key="1">
    <citation type="submission" date="2015-08" db="EMBL/GenBank/DDBJ databases">
        <authorList>
            <person name="Babu N.S."/>
            <person name="Beckwith C.J."/>
            <person name="Beseler K.G."/>
            <person name="Brison A."/>
            <person name="Carone J.V."/>
            <person name="Caskin T.P."/>
            <person name="Diamond M."/>
            <person name="Durham M.E."/>
            <person name="Foxe J.M."/>
            <person name="Go M."/>
            <person name="Henderson B.A."/>
            <person name="Jones I.B."/>
            <person name="McGettigan J.A."/>
            <person name="Micheletti S.J."/>
            <person name="Nasrallah M.E."/>
            <person name="Ortiz D."/>
            <person name="Piller C.R."/>
            <person name="Privatt S.R."/>
            <person name="Schneider S.L."/>
            <person name="Sharp S."/>
            <person name="Smith T.C."/>
            <person name="Stanton J.D."/>
            <person name="Ullery H.E."/>
            <person name="Wilson R.J."/>
            <person name="Serrano M.G."/>
            <person name="Buck G."/>
            <person name="Lee V."/>
            <person name="Wang Y."/>
            <person name="Carvalho R."/>
            <person name="Voegtly L."/>
            <person name="Shi R."/>
            <person name="Duckworth R."/>
            <person name="Johnson A."/>
            <person name="Loviza R."/>
            <person name="Walstead R."/>
            <person name="Shah Z."/>
            <person name="Kiflezghi M."/>
            <person name="Wade K."/>
            <person name="Ball S.L."/>
            <person name="Bradley K.W."/>
            <person name="Asai D.J."/>
            <person name="Bowman C.A."/>
            <person name="Russell D.A."/>
            <person name="Pope W.H."/>
            <person name="Jacobs-Sera D."/>
            <person name="Hendrix R.W."/>
            <person name="Hatfull G.F."/>
        </authorList>
    </citation>
    <scope>NUCLEOTIDE SEQUENCE [LARGE SCALE GENOMIC DNA]</scope>
    <source>
        <strain evidence="6 7">DSM 27648</strain>
    </source>
</reference>
<evidence type="ECO:0000256" key="4">
    <source>
        <dbReference type="SAM" id="MobiDB-lite"/>
    </source>
</evidence>
<dbReference type="PATRIC" id="fig|1391654.3.peg.2284"/>
<dbReference type="EMBL" id="CP012333">
    <property type="protein sequence ID" value="AKU95599.1"/>
    <property type="molecule type" value="Genomic_DNA"/>
</dbReference>
<feature type="domain" description="HTH hxlR-type" evidence="5">
    <location>
        <begin position="11"/>
        <end position="108"/>
    </location>
</feature>
<dbReference type="RefSeq" id="WP_146647021.1">
    <property type="nucleotide sequence ID" value="NZ_CP012333.1"/>
</dbReference>
<organism evidence="6 7">
    <name type="scientific">Labilithrix luteola</name>
    <dbReference type="NCBI Taxonomy" id="1391654"/>
    <lineage>
        <taxon>Bacteria</taxon>
        <taxon>Pseudomonadati</taxon>
        <taxon>Myxococcota</taxon>
        <taxon>Polyangia</taxon>
        <taxon>Polyangiales</taxon>
        <taxon>Labilitrichaceae</taxon>
        <taxon>Labilithrix</taxon>
    </lineage>
</organism>
<dbReference type="SUPFAM" id="SSF46785">
    <property type="entry name" value="Winged helix' DNA-binding domain"/>
    <property type="match status" value="1"/>
</dbReference>
<name>A0A0K1PR59_9BACT</name>
<gene>
    <name evidence="6" type="ORF">AKJ09_02263</name>
</gene>
<keyword evidence="2" id="KW-0238">DNA-binding</keyword>
<dbReference type="Proteomes" id="UP000064967">
    <property type="component" value="Chromosome"/>
</dbReference>
<dbReference type="Pfam" id="PF01638">
    <property type="entry name" value="HxlR"/>
    <property type="match status" value="1"/>
</dbReference>
<sequence length="159" mass="17449">MKRKSMDGATCPVARSLDVIGDWWTLLIVRDAFDGMRRFGEFQRSLDISKGILSTRLKALVDAGIFALVAPEDGGAHHDYVLTEKGRALFPVVVGLRQWGEAHCFEPGESHSVLVEKKTGRAIRPLCLESASGQPLSDTDTEVRKVDSSASRARLARRG</sequence>
<evidence type="ECO:0000259" key="5">
    <source>
        <dbReference type="PROSITE" id="PS51118"/>
    </source>
</evidence>
<dbReference type="GO" id="GO:0003677">
    <property type="term" value="F:DNA binding"/>
    <property type="evidence" value="ECO:0007669"/>
    <property type="project" value="UniProtKB-KW"/>
</dbReference>
<evidence type="ECO:0000313" key="6">
    <source>
        <dbReference type="EMBL" id="AKU95599.1"/>
    </source>
</evidence>
<evidence type="ECO:0000256" key="3">
    <source>
        <dbReference type="ARBA" id="ARBA00023163"/>
    </source>
</evidence>
<evidence type="ECO:0000256" key="1">
    <source>
        <dbReference type="ARBA" id="ARBA00023015"/>
    </source>
</evidence>
<dbReference type="PROSITE" id="PS51118">
    <property type="entry name" value="HTH_HXLR"/>
    <property type="match status" value="1"/>
</dbReference>
<dbReference type="InterPro" id="IPR036390">
    <property type="entry name" value="WH_DNA-bd_sf"/>
</dbReference>
<proteinExistence type="predicted"/>
<keyword evidence="3" id="KW-0804">Transcription</keyword>
<keyword evidence="7" id="KW-1185">Reference proteome</keyword>
<protein>
    <submittedName>
        <fullName evidence="6">Transcriptional regulator, HxlR family</fullName>
    </submittedName>
</protein>
<accession>A0A0K1PR59</accession>
<feature type="region of interest" description="Disordered" evidence="4">
    <location>
        <begin position="132"/>
        <end position="159"/>
    </location>
</feature>
<dbReference type="PANTHER" id="PTHR33204:SF18">
    <property type="entry name" value="TRANSCRIPTIONAL REGULATORY PROTEIN"/>
    <property type="match status" value="1"/>
</dbReference>
<dbReference type="InterPro" id="IPR002577">
    <property type="entry name" value="HTH_HxlR"/>
</dbReference>
<evidence type="ECO:0000313" key="7">
    <source>
        <dbReference type="Proteomes" id="UP000064967"/>
    </source>
</evidence>
<keyword evidence="1" id="KW-0805">Transcription regulation</keyword>
<dbReference type="PANTHER" id="PTHR33204">
    <property type="entry name" value="TRANSCRIPTIONAL REGULATOR, MARR FAMILY"/>
    <property type="match status" value="1"/>
</dbReference>
<dbReference type="STRING" id="1391654.AKJ09_02263"/>
<dbReference type="OrthoDB" id="9807069at2"/>